<reference evidence="2" key="1">
    <citation type="submission" date="2014-03" db="EMBL/GenBank/DDBJ databases">
        <authorList>
            <person name="Aksoy S."/>
            <person name="Warren W."/>
            <person name="Wilson R.K."/>
        </authorList>
    </citation>
    <scope>NUCLEOTIDE SEQUENCE [LARGE SCALE GENOMIC DNA]</scope>
    <source>
        <strain evidence="2">IAEA</strain>
    </source>
</reference>
<organism evidence="1 2">
    <name type="scientific">Glossina brevipalpis</name>
    <dbReference type="NCBI Taxonomy" id="37001"/>
    <lineage>
        <taxon>Eukaryota</taxon>
        <taxon>Metazoa</taxon>
        <taxon>Ecdysozoa</taxon>
        <taxon>Arthropoda</taxon>
        <taxon>Hexapoda</taxon>
        <taxon>Insecta</taxon>
        <taxon>Pterygota</taxon>
        <taxon>Neoptera</taxon>
        <taxon>Endopterygota</taxon>
        <taxon>Diptera</taxon>
        <taxon>Brachycera</taxon>
        <taxon>Muscomorpha</taxon>
        <taxon>Hippoboscoidea</taxon>
        <taxon>Glossinidae</taxon>
        <taxon>Glossina</taxon>
    </lineage>
</organism>
<dbReference type="Proteomes" id="UP000091820">
    <property type="component" value="Unassembled WGS sequence"/>
</dbReference>
<protein>
    <submittedName>
        <fullName evidence="1">Uncharacterized protein</fullName>
    </submittedName>
</protein>
<evidence type="ECO:0000313" key="1">
    <source>
        <dbReference type="EnsemblMetazoa" id="GBRI006017-PA"/>
    </source>
</evidence>
<dbReference type="AlphaFoldDB" id="A0A1A9W4I8"/>
<evidence type="ECO:0000313" key="2">
    <source>
        <dbReference type="Proteomes" id="UP000091820"/>
    </source>
</evidence>
<dbReference type="VEuPathDB" id="VectorBase:GBRI006017"/>
<proteinExistence type="predicted"/>
<reference evidence="1" key="2">
    <citation type="submission" date="2020-05" db="UniProtKB">
        <authorList>
            <consortium name="EnsemblMetazoa"/>
        </authorList>
    </citation>
    <scope>IDENTIFICATION</scope>
    <source>
        <strain evidence="1">IAEA</strain>
    </source>
</reference>
<dbReference type="EnsemblMetazoa" id="GBRI006017-RA">
    <property type="protein sequence ID" value="GBRI006017-PA"/>
    <property type="gene ID" value="GBRI006017"/>
</dbReference>
<name>A0A1A9W4I8_9MUSC</name>
<keyword evidence="2" id="KW-1185">Reference proteome</keyword>
<accession>A0A1A9W4I8</accession>
<sequence length="61" mass="7370">MEEKNSNILLLLKLSSSPWVPLCGFNHFKWSRLSKQRHSKVFRRSFDWSFHSDKVQTLFPF</sequence>